<dbReference type="Gene3D" id="2.40.160.20">
    <property type="match status" value="1"/>
</dbReference>
<proteinExistence type="inferred from homology"/>
<dbReference type="EMBL" id="JARCJK010000003">
    <property type="protein sequence ID" value="MDE4165864.1"/>
    <property type="molecule type" value="Genomic_DNA"/>
</dbReference>
<dbReference type="EMBL" id="CP015124">
    <property type="protein sequence ID" value="ANP35871.1"/>
    <property type="molecule type" value="Genomic_DNA"/>
</dbReference>
<dbReference type="OrthoDB" id="5294829at2"/>
<dbReference type="Pfam" id="PF11578">
    <property type="entry name" value="DUF3237"/>
    <property type="match status" value="1"/>
</dbReference>
<keyword evidence="4" id="KW-1185">Reference proteome</keyword>
<dbReference type="AlphaFoldDB" id="A0A1B0ZP29"/>
<dbReference type="PATRIC" id="fig|60890.4.peg.923"/>
<reference evidence="3 5" key="2">
    <citation type="submission" date="2023-02" db="EMBL/GenBank/DDBJ databases">
        <title>Population genomics of bacteria associated with diatom.</title>
        <authorList>
            <person name="Xie J."/>
            <person name="Wang H."/>
        </authorList>
    </citation>
    <scope>NUCLEOTIDE SEQUENCE [LARGE SCALE GENOMIC DNA]</scope>
    <source>
        <strain evidence="3 5">PT47_8</strain>
    </source>
</reference>
<dbReference type="Proteomes" id="UP000092565">
    <property type="component" value="Chromosome"/>
</dbReference>
<dbReference type="PANTHER" id="PTHR37315:SF1">
    <property type="entry name" value="UPF0311 PROTEIN BLR7842"/>
    <property type="match status" value="1"/>
</dbReference>
<name>A0A1B0ZP29_9RHOB</name>
<dbReference type="InterPro" id="IPR020915">
    <property type="entry name" value="UPF0311"/>
</dbReference>
<organism evidence="2 4">
    <name type="scientific">Phaeobacter gallaeciensis</name>
    <dbReference type="NCBI Taxonomy" id="60890"/>
    <lineage>
        <taxon>Bacteria</taxon>
        <taxon>Pseudomonadati</taxon>
        <taxon>Pseudomonadota</taxon>
        <taxon>Alphaproteobacteria</taxon>
        <taxon>Rhodobacterales</taxon>
        <taxon>Roseobacteraceae</taxon>
        <taxon>Phaeobacter</taxon>
    </lineage>
</organism>
<evidence type="ECO:0000313" key="2">
    <source>
        <dbReference type="EMBL" id="ANP35871.1"/>
    </source>
</evidence>
<evidence type="ECO:0000256" key="1">
    <source>
        <dbReference type="HAMAP-Rule" id="MF_00775"/>
    </source>
</evidence>
<dbReference type="Proteomes" id="UP001218364">
    <property type="component" value="Unassembled WGS sequence"/>
</dbReference>
<gene>
    <name evidence="2" type="ORF">JL2886_00949</name>
    <name evidence="3" type="ORF">PXK24_09180</name>
</gene>
<sequence>MEIPAPKLRHAFRLRVELGAPIEMGQGRAGVRRIIQIIGGKALGPDLTGEVLNLGADWQTIYSDGAAHLDTRYAVKTEDGAVIEIVNVGSRHGPPDVIARLAKGEDVDPTSYYMRTAARLETGDDRYAWVNHMLFVCSGIRRASAVEIDYYAVE</sequence>
<comment type="similarity">
    <text evidence="1">Belongs to the UPF0311 family.</text>
</comment>
<evidence type="ECO:0000313" key="3">
    <source>
        <dbReference type="EMBL" id="MDE4165864.1"/>
    </source>
</evidence>
<evidence type="ECO:0000313" key="5">
    <source>
        <dbReference type="Proteomes" id="UP001218364"/>
    </source>
</evidence>
<evidence type="ECO:0000313" key="4">
    <source>
        <dbReference type="Proteomes" id="UP000092565"/>
    </source>
</evidence>
<dbReference type="PANTHER" id="PTHR37315">
    <property type="entry name" value="UPF0311 PROTEIN BLR7842"/>
    <property type="match status" value="1"/>
</dbReference>
<dbReference type="RefSeq" id="WP_065270935.1">
    <property type="nucleotide sequence ID" value="NZ_CP015124.1"/>
</dbReference>
<dbReference type="HAMAP" id="MF_00775">
    <property type="entry name" value="UPF0311"/>
    <property type="match status" value="1"/>
</dbReference>
<accession>A0A1B0ZP29</accession>
<protein>
    <recommendedName>
        <fullName evidence="1">UPF0311 protein JL2886_00949</fullName>
    </recommendedName>
</protein>
<reference evidence="2 4" key="1">
    <citation type="submission" date="2016-04" db="EMBL/GenBank/DDBJ databases">
        <authorList>
            <person name="Evans L.H."/>
            <person name="Alamgir A."/>
            <person name="Owens N."/>
            <person name="Weber N.D."/>
            <person name="Virtaneva K."/>
            <person name="Barbian K."/>
            <person name="Babar A."/>
            <person name="Rosenke K."/>
        </authorList>
    </citation>
    <scope>NUCLEOTIDE SEQUENCE [LARGE SCALE GENOMIC DNA]</scope>
    <source>
        <strain evidence="2 4">JL2886</strain>
    </source>
</reference>